<proteinExistence type="predicted"/>
<dbReference type="GO" id="GO:0007005">
    <property type="term" value="P:mitochondrion organization"/>
    <property type="evidence" value="ECO:0007669"/>
    <property type="project" value="TreeGrafter"/>
</dbReference>
<dbReference type="Proteomes" id="UP000053599">
    <property type="component" value="Unassembled WGS sequence"/>
</dbReference>
<dbReference type="EMBL" id="KN846951">
    <property type="protein sequence ID" value="KIV86414.1"/>
    <property type="molecule type" value="Genomic_DNA"/>
</dbReference>
<dbReference type="Pfam" id="PF10806">
    <property type="entry name" value="SAM35"/>
    <property type="match status" value="1"/>
</dbReference>
<name>A0A0D1YXY2_9EURO</name>
<dbReference type="InterPro" id="IPR021211">
    <property type="entry name" value="SAM35"/>
</dbReference>
<organism evidence="4 5">
    <name type="scientific">Exophiala sideris</name>
    <dbReference type="NCBI Taxonomy" id="1016849"/>
    <lineage>
        <taxon>Eukaryota</taxon>
        <taxon>Fungi</taxon>
        <taxon>Dikarya</taxon>
        <taxon>Ascomycota</taxon>
        <taxon>Pezizomycotina</taxon>
        <taxon>Eurotiomycetes</taxon>
        <taxon>Chaetothyriomycetidae</taxon>
        <taxon>Chaetothyriales</taxon>
        <taxon>Herpotrichiellaceae</taxon>
        <taxon>Exophiala</taxon>
    </lineage>
</organism>
<feature type="region of interest" description="Disordered" evidence="1">
    <location>
        <begin position="1"/>
        <end position="38"/>
    </location>
</feature>
<dbReference type="InterPro" id="IPR033468">
    <property type="entry name" value="Metaxin_GST"/>
</dbReference>
<evidence type="ECO:0000313" key="4">
    <source>
        <dbReference type="EMBL" id="KIV86414.1"/>
    </source>
</evidence>
<evidence type="ECO:0000256" key="1">
    <source>
        <dbReference type="SAM" id="MobiDB-lite"/>
    </source>
</evidence>
<dbReference type="AlphaFoldDB" id="A0A0D1YXY2"/>
<evidence type="ECO:0000259" key="3">
    <source>
        <dbReference type="Pfam" id="PF17172"/>
    </source>
</evidence>
<evidence type="ECO:0000259" key="2">
    <source>
        <dbReference type="Pfam" id="PF17171"/>
    </source>
</evidence>
<dbReference type="STRING" id="1016849.A0A0D1YXY2"/>
<feature type="domain" description="Thioredoxin-like fold" evidence="3">
    <location>
        <begin position="94"/>
        <end position="190"/>
    </location>
</feature>
<dbReference type="CDD" id="cd03193">
    <property type="entry name" value="GST_C_Metaxin"/>
    <property type="match status" value="1"/>
</dbReference>
<dbReference type="Pfam" id="PF17171">
    <property type="entry name" value="GST_C_6"/>
    <property type="match status" value="1"/>
</dbReference>
<dbReference type="HOGENOM" id="CLU_055680_0_0_1"/>
<feature type="domain" description="Metaxin glutathione S-transferase" evidence="2">
    <location>
        <begin position="241"/>
        <end position="306"/>
    </location>
</feature>
<dbReference type="GO" id="GO:0001401">
    <property type="term" value="C:SAM complex"/>
    <property type="evidence" value="ECO:0007669"/>
    <property type="project" value="TreeGrafter"/>
</dbReference>
<dbReference type="Pfam" id="PF17172">
    <property type="entry name" value="GST_N_4"/>
    <property type="match status" value="1"/>
</dbReference>
<sequence length="324" mass="36791">MGVDMTDNDNTTADAKTTRPSKTAGRSGSEAQEASQSHWWSLPQPIKRVFDRFPLLTYPANALPQRAPRYRNENILYIFQSEESRSRHAPSFNPSCLKWQAYLKFHGIPLRTQASNNHASPTGSLPFLLPASSDPQRPASPVPANRLARWVISQGGQEEAVQPRQEAYTALIDHNIRSAWLFYLYLDENNFRSAAWPMYVESASTSYAVRASLGQQLRNAAREELLKTNTIIDGQDLYAKAEEAFQALSWLLGDNKFFFGQTTPGLFDASLFAYTQIILDDDLEWKTPTLKLALQQYENLVQHRIRLIRGFFSSREEKEQNAAN</sequence>
<dbReference type="InterPro" id="IPR012336">
    <property type="entry name" value="Thioredoxin-like_fold"/>
</dbReference>
<feature type="compositionally biased region" description="Polar residues" evidence="1">
    <location>
        <begin position="20"/>
        <end position="38"/>
    </location>
</feature>
<evidence type="ECO:0000313" key="5">
    <source>
        <dbReference type="Proteomes" id="UP000053599"/>
    </source>
</evidence>
<gene>
    <name evidence="4" type="ORF">PV11_02026</name>
</gene>
<reference evidence="4 5" key="1">
    <citation type="submission" date="2015-01" db="EMBL/GenBank/DDBJ databases">
        <title>The Genome Sequence of Exophiala sideris CBS121828.</title>
        <authorList>
            <consortium name="The Broad Institute Genomics Platform"/>
            <person name="Cuomo C."/>
            <person name="de Hoog S."/>
            <person name="Gorbushina A."/>
            <person name="Stielow B."/>
            <person name="Teixiera M."/>
            <person name="Abouelleil A."/>
            <person name="Chapman S.B."/>
            <person name="Priest M."/>
            <person name="Young S.K."/>
            <person name="Wortman J."/>
            <person name="Nusbaum C."/>
            <person name="Birren B."/>
        </authorList>
    </citation>
    <scope>NUCLEOTIDE SEQUENCE [LARGE SCALE GENOMIC DNA]</scope>
    <source>
        <strain evidence="4 5">CBS 121828</strain>
    </source>
</reference>
<dbReference type="OrthoDB" id="198787at2759"/>
<dbReference type="InterPro" id="IPR050931">
    <property type="entry name" value="Mito_Protein_Transport_Metaxin"/>
</dbReference>
<accession>A0A0D1YXY2</accession>
<dbReference type="PANTHER" id="PTHR12289">
    <property type="entry name" value="METAXIN RELATED"/>
    <property type="match status" value="1"/>
</dbReference>
<protein>
    <submittedName>
        <fullName evidence="4">Uncharacterized protein</fullName>
    </submittedName>
</protein>
<dbReference type="PANTHER" id="PTHR12289:SF44">
    <property type="entry name" value="OUTER MEMBRANE PROTEIN (SAM35), PUTATIVE (AFU_ORTHOLOGUE AFUA_1G13180)-RELATED"/>
    <property type="match status" value="1"/>
</dbReference>
<feature type="compositionally biased region" description="Low complexity" evidence="1">
    <location>
        <begin position="1"/>
        <end position="15"/>
    </location>
</feature>